<evidence type="ECO:0000313" key="2">
    <source>
        <dbReference type="Proteomes" id="UP001303046"/>
    </source>
</evidence>
<accession>A0ABR1DFL9</accession>
<sequence length="105" mass="11994">MYRDDGVRETEVLRCPVPSNLSDHMRSFNFTGHGNKRGIEHGLIIFASKSRELQNLVFAGKVYWKLGAVNNGWMERSTQVYDDIEFALMRSLIRGTPELSKAFGQ</sequence>
<evidence type="ECO:0000313" key="1">
    <source>
        <dbReference type="EMBL" id="KAK6748853.1"/>
    </source>
</evidence>
<dbReference type="Proteomes" id="UP001303046">
    <property type="component" value="Unassembled WGS sequence"/>
</dbReference>
<keyword evidence="2" id="KW-1185">Reference proteome</keyword>
<name>A0ABR1DFL9_NECAM</name>
<proteinExistence type="predicted"/>
<gene>
    <name evidence="1" type="primary">Necator_chrIV.g14758</name>
    <name evidence="1" type="ORF">RB195_001463</name>
</gene>
<reference evidence="1 2" key="1">
    <citation type="submission" date="2023-08" db="EMBL/GenBank/DDBJ databases">
        <title>A Necator americanus chromosomal reference genome.</title>
        <authorList>
            <person name="Ilik V."/>
            <person name="Petrzelkova K.J."/>
            <person name="Pardy F."/>
            <person name="Fuh T."/>
            <person name="Niatou-Singa F.S."/>
            <person name="Gouil Q."/>
            <person name="Baker L."/>
            <person name="Ritchie M.E."/>
            <person name="Jex A.R."/>
            <person name="Gazzola D."/>
            <person name="Li H."/>
            <person name="Toshio Fujiwara R."/>
            <person name="Zhan B."/>
            <person name="Aroian R.V."/>
            <person name="Pafco B."/>
            <person name="Schwarz E.M."/>
        </authorList>
    </citation>
    <scope>NUCLEOTIDE SEQUENCE [LARGE SCALE GENOMIC DNA]</scope>
    <source>
        <strain evidence="1 2">Aroian</strain>
        <tissue evidence="1">Whole animal</tissue>
    </source>
</reference>
<protein>
    <submittedName>
        <fullName evidence="1">Uncharacterized protein</fullName>
    </submittedName>
</protein>
<dbReference type="EMBL" id="JAVFWL010000004">
    <property type="protein sequence ID" value="KAK6748853.1"/>
    <property type="molecule type" value="Genomic_DNA"/>
</dbReference>
<comment type="caution">
    <text evidence="1">The sequence shown here is derived from an EMBL/GenBank/DDBJ whole genome shotgun (WGS) entry which is preliminary data.</text>
</comment>
<organism evidence="1 2">
    <name type="scientific">Necator americanus</name>
    <name type="common">Human hookworm</name>
    <dbReference type="NCBI Taxonomy" id="51031"/>
    <lineage>
        <taxon>Eukaryota</taxon>
        <taxon>Metazoa</taxon>
        <taxon>Ecdysozoa</taxon>
        <taxon>Nematoda</taxon>
        <taxon>Chromadorea</taxon>
        <taxon>Rhabditida</taxon>
        <taxon>Rhabditina</taxon>
        <taxon>Rhabditomorpha</taxon>
        <taxon>Strongyloidea</taxon>
        <taxon>Ancylostomatidae</taxon>
        <taxon>Bunostominae</taxon>
        <taxon>Necator</taxon>
    </lineage>
</organism>